<dbReference type="Proteomes" id="UP000184212">
    <property type="component" value="Unassembled WGS sequence"/>
</dbReference>
<dbReference type="AlphaFoldDB" id="A0A1M5KM42"/>
<dbReference type="Pfam" id="PF00226">
    <property type="entry name" value="DnaJ"/>
    <property type="match status" value="1"/>
</dbReference>
<name>A0A1M5KM42_9BACT</name>
<feature type="domain" description="J" evidence="4">
    <location>
        <begin position="3"/>
        <end position="68"/>
    </location>
</feature>
<keyword evidence="3" id="KW-0472">Membrane</keyword>
<sequence length="393" mass="46040">MNNYYQILGLTQAADAAQIRAAYKRLAMTYHPDHNPGSRVAEEKFKEINEAYHTLSDPLKKSRYDALLNYAFDEQQRADYRREENKRKYYRWQQAQRKYYVIDKEYFKIQALAFLVFIVIAGFCFALLHTANYMMEERRYEHNLATSRSLRQVDTLFASGRFDDAFALIQTLGEQDPLEYRFRYAQDSLITALKVMADERFANQEFSDAVAQYLVLKKHEDPVRTETLRQISICEFYLGNYKESLLAMKHLHNQDPRNLQLVYEIGSLYLEKLEDPNEALHYFTLGKKLFSENLTEVYGPSYPLTMDPTEVPDIYFHIFLNRARTNMVLKNYEEAIQDCDLAITLRPGLGNPYAIRALAAVQLKDFDRVCTDLAQARSLGVAEAEVLRRKYCR</sequence>
<dbReference type="Gene3D" id="1.25.40.10">
    <property type="entry name" value="Tetratricopeptide repeat domain"/>
    <property type="match status" value="2"/>
</dbReference>
<evidence type="ECO:0000259" key="4">
    <source>
        <dbReference type="PROSITE" id="PS50076"/>
    </source>
</evidence>
<dbReference type="SUPFAM" id="SSF48452">
    <property type="entry name" value="TPR-like"/>
    <property type="match status" value="1"/>
</dbReference>
<dbReference type="STRING" id="947013.SAMN04488109_0726"/>
<keyword evidence="6" id="KW-1185">Reference proteome</keyword>
<evidence type="ECO:0000313" key="6">
    <source>
        <dbReference type="Proteomes" id="UP000184212"/>
    </source>
</evidence>
<dbReference type="PROSITE" id="PS50076">
    <property type="entry name" value="DNAJ_2"/>
    <property type="match status" value="1"/>
</dbReference>
<dbReference type="SUPFAM" id="SSF46565">
    <property type="entry name" value="Chaperone J-domain"/>
    <property type="match status" value="1"/>
</dbReference>
<keyword evidence="2" id="KW-0802">TPR repeat</keyword>
<dbReference type="PRINTS" id="PR00625">
    <property type="entry name" value="JDOMAIN"/>
</dbReference>
<protein>
    <submittedName>
        <fullName evidence="5">TPR repeat-containing protein</fullName>
    </submittedName>
</protein>
<dbReference type="EMBL" id="FQWQ01000001">
    <property type="protein sequence ID" value="SHG53857.1"/>
    <property type="molecule type" value="Genomic_DNA"/>
</dbReference>
<evidence type="ECO:0000256" key="2">
    <source>
        <dbReference type="ARBA" id="ARBA00022803"/>
    </source>
</evidence>
<feature type="transmembrane region" description="Helical" evidence="3">
    <location>
        <begin position="106"/>
        <end position="128"/>
    </location>
</feature>
<dbReference type="InterPro" id="IPR036869">
    <property type="entry name" value="J_dom_sf"/>
</dbReference>
<evidence type="ECO:0000256" key="1">
    <source>
        <dbReference type="ARBA" id="ARBA00022737"/>
    </source>
</evidence>
<dbReference type="InterPro" id="IPR019734">
    <property type="entry name" value="TPR_rpt"/>
</dbReference>
<dbReference type="PANTHER" id="PTHR45188:SF2">
    <property type="entry name" value="DNAJ HOMOLOG SUBFAMILY C MEMBER 7"/>
    <property type="match status" value="1"/>
</dbReference>
<organism evidence="5 6">
    <name type="scientific">Chryseolinea serpens</name>
    <dbReference type="NCBI Taxonomy" id="947013"/>
    <lineage>
        <taxon>Bacteria</taxon>
        <taxon>Pseudomonadati</taxon>
        <taxon>Bacteroidota</taxon>
        <taxon>Cytophagia</taxon>
        <taxon>Cytophagales</taxon>
        <taxon>Fulvivirgaceae</taxon>
        <taxon>Chryseolinea</taxon>
    </lineage>
</organism>
<keyword evidence="1" id="KW-0677">Repeat</keyword>
<dbReference type="SMART" id="SM00271">
    <property type="entry name" value="DnaJ"/>
    <property type="match status" value="1"/>
</dbReference>
<dbReference type="SMART" id="SM00028">
    <property type="entry name" value="TPR"/>
    <property type="match status" value="3"/>
</dbReference>
<dbReference type="RefSeq" id="WP_073131144.1">
    <property type="nucleotide sequence ID" value="NZ_FQWQ01000001.1"/>
</dbReference>
<accession>A0A1M5KM42</accession>
<keyword evidence="3" id="KW-1133">Transmembrane helix</keyword>
<dbReference type="Gene3D" id="1.10.287.110">
    <property type="entry name" value="DnaJ domain"/>
    <property type="match status" value="1"/>
</dbReference>
<keyword evidence="3" id="KW-0812">Transmembrane</keyword>
<proteinExistence type="predicted"/>
<dbReference type="InterPro" id="IPR011990">
    <property type="entry name" value="TPR-like_helical_dom_sf"/>
</dbReference>
<evidence type="ECO:0000313" key="5">
    <source>
        <dbReference type="EMBL" id="SHG53857.1"/>
    </source>
</evidence>
<reference evidence="5 6" key="1">
    <citation type="submission" date="2016-11" db="EMBL/GenBank/DDBJ databases">
        <authorList>
            <person name="Jaros S."/>
            <person name="Januszkiewicz K."/>
            <person name="Wedrychowicz H."/>
        </authorList>
    </citation>
    <scope>NUCLEOTIDE SEQUENCE [LARGE SCALE GENOMIC DNA]</scope>
    <source>
        <strain evidence="5 6">DSM 24574</strain>
    </source>
</reference>
<gene>
    <name evidence="5" type="ORF">SAMN04488109_0726</name>
</gene>
<dbReference type="InterPro" id="IPR001623">
    <property type="entry name" value="DnaJ_domain"/>
</dbReference>
<dbReference type="CDD" id="cd06257">
    <property type="entry name" value="DnaJ"/>
    <property type="match status" value="1"/>
</dbReference>
<evidence type="ECO:0000256" key="3">
    <source>
        <dbReference type="SAM" id="Phobius"/>
    </source>
</evidence>
<dbReference type="PANTHER" id="PTHR45188">
    <property type="entry name" value="DNAJ PROTEIN P58IPK HOMOLOG"/>
    <property type="match status" value="1"/>
</dbReference>